<dbReference type="EMBL" id="FWEY01000015">
    <property type="protein sequence ID" value="SLM53244.1"/>
    <property type="molecule type" value="Genomic_DNA"/>
</dbReference>
<evidence type="ECO:0000313" key="4">
    <source>
        <dbReference type="Proteomes" id="UP000195985"/>
    </source>
</evidence>
<dbReference type="Proteomes" id="UP000195985">
    <property type="component" value="Unassembled WGS sequence"/>
</dbReference>
<keyword evidence="1" id="KW-1133">Transmembrane helix</keyword>
<gene>
    <name evidence="2" type="ORF">TPAS_2972</name>
    <name evidence="3" type="ORF">TPAS_2989</name>
</gene>
<accession>A0A1W1IJK0</accession>
<proteinExistence type="predicted"/>
<dbReference type="RefSeq" id="WP_086943930.1">
    <property type="nucleotide sequence ID" value="NZ_FONM01000033.1"/>
</dbReference>
<keyword evidence="1" id="KW-0812">Transmembrane</keyword>
<keyword evidence="1" id="KW-0472">Membrane</keyword>
<feature type="transmembrane region" description="Helical" evidence="1">
    <location>
        <begin position="41"/>
        <end position="62"/>
    </location>
</feature>
<evidence type="ECO:0000313" key="3">
    <source>
        <dbReference type="EMBL" id="SLM53261.1"/>
    </source>
</evidence>
<dbReference type="AlphaFoldDB" id="A0A1W1IJK0"/>
<keyword evidence="4" id="KW-1185">Reference proteome</keyword>
<organism evidence="2 4">
    <name type="scientific">Trichococcus pasteurii</name>
    <dbReference type="NCBI Taxonomy" id="43064"/>
    <lineage>
        <taxon>Bacteria</taxon>
        <taxon>Bacillati</taxon>
        <taxon>Bacillota</taxon>
        <taxon>Bacilli</taxon>
        <taxon>Lactobacillales</taxon>
        <taxon>Carnobacteriaceae</taxon>
        <taxon>Trichococcus</taxon>
    </lineage>
</organism>
<evidence type="ECO:0000313" key="2">
    <source>
        <dbReference type="EMBL" id="SLM53244.1"/>
    </source>
</evidence>
<evidence type="ECO:0000256" key="1">
    <source>
        <dbReference type="SAM" id="Phobius"/>
    </source>
</evidence>
<name>A0A1W1IJK0_9LACT</name>
<sequence length="81" mass="9117">MLTAILVGFIIFVLTIVLLLKLCGFLFFSDMGRWIRITVRWAIIIASFFQFGFAAGILAFLLCNKYAVVALIAFIYGFKQG</sequence>
<reference evidence="2" key="1">
    <citation type="submission" date="2016-04" db="EMBL/GenBank/DDBJ databases">
        <authorList>
            <person name="Evans L.H."/>
            <person name="Alamgir A."/>
            <person name="Owens N."/>
            <person name="Weber N.D."/>
            <person name="Virtaneva K."/>
            <person name="Barbian K."/>
            <person name="Babar A."/>
            <person name="Rosenke K."/>
        </authorList>
    </citation>
    <scope>NUCLEOTIDE SEQUENCE [LARGE SCALE GENOMIC DNA]</scope>
    <source>
        <strain evidence="2">Trichococcus pasteurii</strain>
    </source>
</reference>
<dbReference type="EMBL" id="FWEY01000015">
    <property type="protein sequence ID" value="SLM53261.1"/>
    <property type="molecule type" value="Genomic_DNA"/>
</dbReference>
<protein>
    <submittedName>
        <fullName evidence="2">Uncharacterized protein</fullName>
    </submittedName>
</protein>
<reference evidence="4" key="2">
    <citation type="submission" date="2016-04" db="EMBL/GenBank/DDBJ databases">
        <authorList>
            <person name="Strepis N."/>
        </authorList>
    </citation>
    <scope>NUCLEOTIDE SEQUENCE [LARGE SCALE GENOMIC DNA]</scope>
</reference>
<feature type="transmembrane region" description="Helical" evidence="1">
    <location>
        <begin position="6"/>
        <end position="29"/>
    </location>
</feature>